<feature type="domain" description="Kinesin motor" evidence="3">
    <location>
        <begin position="49"/>
        <end position="369"/>
    </location>
</feature>
<feature type="compositionally biased region" description="Basic and acidic residues" evidence="2">
    <location>
        <begin position="37"/>
        <end position="48"/>
    </location>
</feature>
<dbReference type="GO" id="GO:0005874">
    <property type="term" value="C:microtubule"/>
    <property type="evidence" value="ECO:0007669"/>
    <property type="project" value="TreeGrafter"/>
</dbReference>
<accession>A0A376B9I7</accession>
<comment type="similarity">
    <text evidence="1">Belongs to the TRAFAC class myosin-kinesin ATPase superfamily. Kinesin family.</text>
</comment>
<dbReference type="InterPro" id="IPR036961">
    <property type="entry name" value="Kinesin_motor_dom_sf"/>
</dbReference>
<dbReference type="SUPFAM" id="SSF52540">
    <property type="entry name" value="P-loop containing nucleoside triphosphate hydrolases"/>
    <property type="match status" value="1"/>
</dbReference>
<dbReference type="PRINTS" id="PR00380">
    <property type="entry name" value="KINESINHEAVY"/>
</dbReference>
<gene>
    <name evidence="4" type="ORF">SCODWIG_03106</name>
</gene>
<keyword evidence="5" id="KW-1185">Reference proteome</keyword>
<protein>
    <recommendedName>
        <fullName evidence="3">Kinesin motor domain-containing protein</fullName>
    </recommendedName>
</protein>
<feature type="region of interest" description="Disordered" evidence="2">
    <location>
        <begin position="28"/>
        <end position="48"/>
    </location>
</feature>
<keyword evidence="1" id="KW-0067">ATP-binding</keyword>
<feature type="binding site" evidence="1">
    <location>
        <begin position="122"/>
        <end position="129"/>
    </location>
    <ligand>
        <name>ATP</name>
        <dbReference type="ChEBI" id="CHEBI:30616"/>
    </ligand>
</feature>
<dbReference type="VEuPathDB" id="FungiDB:SCODWIG_03106"/>
<dbReference type="Pfam" id="PF00225">
    <property type="entry name" value="Kinesin"/>
    <property type="match status" value="1"/>
</dbReference>
<organism evidence="4 5">
    <name type="scientific">Saccharomycodes ludwigii</name>
    <dbReference type="NCBI Taxonomy" id="36035"/>
    <lineage>
        <taxon>Eukaryota</taxon>
        <taxon>Fungi</taxon>
        <taxon>Dikarya</taxon>
        <taxon>Ascomycota</taxon>
        <taxon>Saccharomycotina</taxon>
        <taxon>Saccharomycetes</taxon>
        <taxon>Saccharomycodales</taxon>
        <taxon>Saccharomycodaceae</taxon>
        <taxon>Saccharomycodes</taxon>
    </lineage>
</organism>
<dbReference type="GO" id="GO:0007018">
    <property type="term" value="P:microtubule-based movement"/>
    <property type="evidence" value="ECO:0007669"/>
    <property type="project" value="InterPro"/>
</dbReference>
<evidence type="ECO:0000313" key="5">
    <source>
        <dbReference type="Proteomes" id="UP000262825"/>
    </source>
</evidence>
<dbReference type="Proteomes" id="UP000262825">
    <property type="component" value="Unassembled WGS sequence"/>
</dbReference>
<name>A0A376B9I7_9ASCO</name>
<dbReference type="Gene3D" id="3.40.850.10">
    <property type="entry name" value="Kinesin motor domain"/>
    <property type="match status" value="1"/>
</dbReference>
<dbReference type="InterPro" id="IPR027640">
    <property type="entry name" value="Kinesin-like_fam"/>
</dbReference>
<evidence type="ECO:0000256" key="1">
    <source>
        <dbReference type="PROSITE-ProRule" id="PRU00283"/>
    </source>
</evidence>
<dbReference type="AlphaFoldDB" id="A0A376B9I7"/>
<dbReference type="PROSITE" id="PS50067">
    <property type="entry name" value="KINESIN_MOTOR_2"/>
    <property type="match status" value="1"/>
</dbReference>
<dbReference type="GO" id="GO:0008017">
    <property type="term" value="F:microtubule binding"/>
    <property type="evidence" value="ECO:0007669"/>
    <property type="project" value="InterPro"/>
</dbReference>
<dbReference type="EMBL" id="UFAJ01000662">
    <property type="protein sequence ID" value="SSD61345.1"/>
    <property type="molecule type" value="Genomic_DNA"/>
</dbReference>
<proteinExistence type="inferred from homology"/>
<evidence type="ECO:0000313" key="4">
    <source>
        <dbReference type="EMBL" id="SSD61345.1"/>
    </source>
</evidence>
<dbReference type="GO" id="GO:0005524">
    <property type="term" value="F:ATP binding"/>
    <property type="evidence" value="ECO:0007669"/>
    <property type="project" value="UniProtKB-UniRule"/>
</dbReference>
<dbReference type="GO" id="GO:0005871">
    <property type="term" value="C:kinesin complex"/>
    <property type="evidence" value="ECO:0007669"/>
    <property type="project" value="TreeGrafter"/>
</dbReference>
<keyword evidence="1" id="KW-0505">Motor protein</keyword>
<sequence>MPEHAKAINKLKPLITIVKPKNNSNLYTESENFEDTENNKEQTNKRKDQSQISLRINYQIVNNGQTLKIYNYLKNIWETFQFDLILDFDVDQQQLYKKLFQKNKVLENFITRGKNLTILTYGQTGSGKTCTMFGNEKSGGIISNVTDELFSKIKAYSPNKKFKVTVSMFELYNDQIKDLLNIENKREILVSQVNKKHIILKNLSEHKVETSQKAIAFIRCGQKNKTIKNETGSKLHTLVKLNCYVSSKNSRSNNKFILANYIYLVDLAGSEELLLKSDNSEKQDKETNNINKSLSSLGLMIKSLTGSLNSETTNKKSLPACKNAKLTRILQHSLELKNETILILTCSTVSKNYWDTLSTLKFGERAKLLNKIDKDDHISNNSSIGPDSQYNTDMLEKVSFLEKEVDKYRLKELEFLKRQKQLQTVCKNKNQAQLVKYLAETHHLFISCFFNCAQGKMAFGNIGRGLISFNNVSPITQAVNRNPNMKIATLMTKCEENEKKKKKRKKN</sequence>
<dbReference type="PANTHER" id="PTHR24115">
    <property type="entry name" value="KINESIN-RELATED"/>
    <property type="match status" value="1"/>
</dbReference>
<keyword evidence="1" id="KW-0547">Nucleotide-binding</keyword>
<evidence type="ECO:0000259" key="3">
    <source>
        <dbReference type="PROSITE" id="PS50067"/>
    </source>
</evidence>
<dbReference type="InterPro" id="IPR027417">
    <property type="entry name" value="P-loop_NTPase"/>
</dbReference>
<dbReference type="GO" id="GO:0016887">
    <property type="term" value="F:ATP hydrolysis activity"/>
    <property type="evidence" value="ECO:0007669"/>
    <property type="project" value="TreeGrafter"/>
</dbReference>
<reference evidence="5" key="1">
    <citation type="submission" date="2018-06" db="EMBL/GenBank/DDBJ databases">
        <authorList>
            <person name="Guldener U."/>
        </authorList>
    </citation>
    <scope>NUCLEOTIDE SEQUENCE [LARGE SCALE GENOMIC DNA]</scope>
    <source>
        <strain evidence="5">UTAD17</strain>
    </source>
</reference>
<dbReference type="SMART" id="SM00129">
    <property type="entry name" value="KISc"/>
    <property type="match status" value="1"/>
</dbReference>
<dbReference type="GO" id="GO:0003777">
    <property type="term" value="F:microtubule motor activity"/>
    <property type="evidence" value="ECO:0007669"/>
    <property type="project" value="InterPro"/>
</dbReference>
<dbReference type="InterPro" id="IPR001752">
    <property type="entry name" value="Kinesin_motor_dom"/>
</dbReference>
<evidence type="ECO:0000256" key="2">
    <source>
        <dbReference type="SAM" id="MobiDB-lite"/>
    </source>
</evidence>